<evidence type="ECO:0000313" key="6">
    <source>
        <dbReference type="Proteomes" id="UP000000689"/>
    </source>
</evidence>
<evidence type="ECO:0000313" key="5">
    <source>
        <dbReference type="EMBL" id="CCD25419.1"/>
    </source>
</evidence>
<dbReference type="PANTHER" id="PTHR21221:SF1">
    <property type="entry name" value="UREIDOGLYCOLATE LYASE"/>
    <property type="match status" value="1"/>
</dbReference>
<dbReference type="Gene3D" id="2.60.120.480">
    <property type="entry name" value="Ureidoglycolate hydrolase"/>
    <property type="match status" value="1"/>
</dbReference>
<dbReference type="HOGENOM" id="CLU_070848_0_1_1"/>
<keyword evidence="6" id="KW-1185">Reference proteome</keyword>
<dbReference type="eggNOG" id="ENOG502S1JQ">
    <property type="taxonomic scope" value="Eukaryota"/>
</dbReference>
<dbReference type="InterPro" id="IPR047233">
    <property type="entry name" value="UAH_cupin"/>
</dbReference>
<dbReference type="GO" id="GO:0050385">
    <property type="term" value="F:ureidoglycolate lyase activity"/>
    <property type="evidence" value="ECO:0007669"/>
    <property type="project" value="UniProtKB-EC"/>
</dbReference>
<dbReference type="SUPFAM" id="SSF51182">
    <property type="entry name" value="RmlC-like cupins"/>
    <property type="match status" value="1"/>
</dbReference>
<evidence type="ECO:0000256" key="4">
    <source>
        <dbReference type="ARBA" id="ARBA00047684"/>
    </source>
</evidence>
<proteinExistence type="predicted"/>
<evidence type="ECO:0000256" key="1">
    <source>
        <dbReference type="ARBA" id="ARBA00011738"/>
    </source>
</evidence>
<keyword evidence="3" id="KW-0456">Lyase</keyword>
<dbReference type="GO" id="GO:0000256">
    <property type="term" value="P:allantoin catabolic process"/>
    <property type="evidence" value="ECO:0007669"/>
    <property type="project" value="InterPro"/>
</dbReference>
<dbReference type="RefSeq" id="XP_003670662.1">
    <property type="nucleotide sequence ID" value="XM_003670614.1"/>
</dbReference>
<sequence length="198" mass="21996">MLYRVNAIPLTIEGFKPYGSIISPGEEVTKLGSNYINANQGTAIKLGQVSQIETTSENKVPNWNLFRCFVQPHLKTQFPPKKTIGHSIIVLEKHPESSQTFIPIGQSSEKVTYLIVVALPNRHTSEGSPLLNTLKAFKCKGNQAVTYGRGVWHAPMIAVGTQEYVDFGVLIYETLDPQKPELDCIEVSYVPNEIIINI</sequence>
<evidence type="ECO:0008006" key="7">
    <source>
        <dbReference type="Google" id="ProtNLM"/>
    </source>
</evidence>
<reference evidence="5 6" key="1">
    <citation type="journal article" date="2011" name="Proc. Natl. Acad. Sci. U.S.A.">
        <title>Evolutionary erosion of yeast sex chromosomes by mating-type switching accidents.</title>
        <authorList>
            <person name="Gordon J.L."/>
            <person name="Armisen D."/>
            <person name="Proux-Wera E."/>
            <person name="Oheigeartaigh S.S."/>
            <person name="Byrne K.P."/>
            <person name="Wolfe K.H."/>
        </authorList>
    </citation>
    <scope>NUCLEOTIDE SEQUENCE [LARGE SCALE GENOMIC DNA]</scope>
    <source>
        <strain evidence="6">ATCC 10597 / BCRC 20456 / CBS 421 / NBRC 0211 / NRRL Y-12639</strain>
    </source>
</reference>
<dbReference type="AlphaFoldDB" id="G0WCA8"/>
<dbReference type="InterPro" id="IPR024060">
    <property type="entry name" value="Ureidoglycolate_lyase_dom_sf"/>
</dbReference>
<dbReference type="Proteomes" id="UP000000689">
    <property type="component" value="Chromosome 6"/>
</dbReference>
<dbReference type="OrthoDB" id="10266039at2759"/>
<dbReference type="CDD" id="cd20298">
    <property type="entry name" value="cupin_UAH"/>
    <property type="match status" value="1"/>
</dbReference>
<evidence type="ECO:0000256" key="3">
    <source>
        <dbReference type="ARBA" id="ARBA00023239"/>
    </source>
</evidence>
<evidence type="ECO:0000256" key="2">
    <source>
        <dbReference type="ARBA" id="ARBA00022631"/>
    </source>
</evidence>
<dbReference type="PANTHER" id="PTHR21221">
    <property type="entry name" value="UREIDOGLYCOLATE HYDROLASE"/>
    <property type="match status" value="1"/>
</dbReference>
<dbReference type="InterPro" id="IPR007247">
    <property type="entry name" value="Ureidogly_lyase"/>
</dbReference>
<dbReference type="GeneID" id="11499158"/>
<keyword evidence="2" id="KW-0659">Purine metabolism</keyword>
<dbReference type="STRING" id="1071378.G0WCA8"/>
<dbReference type="KEGG" id="ndi:NDAI_0F01000"/>
<accession>G0WCA8</accession>
<name>G0WCA8_NAUDC</name>
<comment type="catalytic activity">
    <reaction evidence="4">
        <text>(S)-ureidoglycolate = urea + glyoxylate</text>
        <dbReference type="Rhea" id="RHEA:11304"/>
        <dbReference type="ChEBI" id="CHEBI:16199"/>
        <dbReference type="ChEBI" id="CHEBI:36655"/>
        <dbReference type="ChEBI" id="CHEBI:57296"/>
        <dbReference type="EC" id="4.3.2.3"/>
    </reaction>
</comment>
<dbReference type="OMA" id="ECYFEPG"/>
<organism evidence="5 6">
    <name type="scientific">Naumovozyma dairenensis (strain ATCC 10597 / BCRC 20456 / CBS 421 / NBRC 0211 / NRRL Y-12639)</name>
    <name type="common">Saccharomyces dairenensis</name>
    <dbReference type="NCBI Taxonomy" id="1071378"/>
    <lineage>
        <taxon>Eukaryota</taxon>
        <taxon>Fungi</taxon>
        <taxon>Dikarya</taxon>
        <taxon>Ascomycota</taxon>
        <taxon>Saccharomycotina</taxon>
        <taxon>Saccharomycetes</taxon>
        <taxon>Saccharomycetales</taxon>
        <taxon>Saccharomycetaceae</taxon>
        <taxon>Naumovozyma</taxon>
    </lineage>
</organism>
<protein>
    <recommendedName>
        <fullName evidence="7">Ureidoglycolate hydrolase</fullName>
    </recommendedName>
</protein>
<comment type="subunit">
    <text evidence="1">Homodimer.</text>
</comment>
<dbReference type="GO" id="GO:0004848">
    <property type="term" value="F:ureidoglycolate hydrolase activity"/>
    <property type="evidence" value="ECO:0007669"/>
    <property type="project" value="InterPro"/>
</dbReference>
<dbReference type="InterPro" id="IPR011051">
    <property type="entry name" value="RmlC_Cupin_sf"/>
</dbReference>
<dbReference type="GO" id="GO:0006144">
    <property type="term" value="P:purine nucleobase metabolic process"/>
    <property type="evidence" value="ECO:0007669"/>
    <property type="project" value="UniProtKB-KW"/>
</dbReference>
<dbReference type="Pfam" id="PF04115">
    <property type="entry name" value="Ureidogly_lyase"/>
    <property type="match status" value="1"/>
</dbReference>
<dbReference type="EMBL" id="HE580272">
    <property type="protein sequence ID" value="CCD25419.1"/>
    <property type="molecule type" value="Genomic_DNA"/>
</dbReference>
<gene>
    <name evidence="5" type="primary">NDAI0F01000</name>
    <name evidence="5" type="ordered locus">NDAI_0F01000</name>
</gene>